<dbReference type="RefSeq" id="WP_261732792.1">
    <property type="nucleotide sequence ID" value="NZ_JAODOQ010000001.1"/>
</dbReference>
<feature type="chain" id="PRO_5045368608" evidence="2">
    <location>
        <begin position="24"/>
        <end position="332"/>
    </location>
</feature>
<feature type="signal peptide" evidence="2">
    <location>
        <begin position="1"/>
        <end position="23"/>
    </location>
</feature>
<keyword evidence="2" id="KW-0732">Signal</keyword>
<dbReference type="Pfam" id="PF11306">
    <property type="entry name" value="DUF3108"/>
    <property type="match status" value="1"/>
</dbReference>
<name>A0ABT2P168_9GAMM</name>
<dbReference type="EMBL" id="JAODOQ010000001">
    <property type="protein sequence ID" value="MCT8986378.1"/>
    <property type="molecule type" value="Genomic_DNA"/>
</dbReference>
<evidence type="ECO:0000313" key="4">
    <source>
        <dbReference type="Proteomes" id="UP001431192"/>
    </source>
</evidence>
<evidence type="ECO:0000256" key="2">
    <source>
        <dbReference type="SAM" id="SignalP"/>
    </source>
</evidence>
<comment type="caution">
    <text evidence="3">The sequence shown here is derived from an EMBL/GenBank/DDBJ whole genome shotgun (WGS) entry which is preliminary data.</text>
</comment>
<evidence type="ECO:0000313" key="3">
    <source>
        <dbReference type="EMBL" id="MCT8986378.1"/>
    </source>
</evidence>
<keyword evidence="4" id="KW-1185">Reference proteome</keyword>
<dbReference type="InterPro" id="IPR021457">
    <property type="entry name" value="DUF3108"/>
</dbReference>
<evidence type="ECO:0000256" key="1">
    <source>
        <dbReference type="SAM" id="MobiDB-lite"/>
    </source>
</evidence>
<protein>
    <submittedName>
        <fullName evidence="3">DUF3108 domain-containing protein</fullName>
    </submittedName>
</protein>
<accession>A0ABT2P168</accession>
<gene>
    <name evidence="3" type="ORF">N4T56_07585</name>
</gene>
<proteinExistence type="predicted"/>
<dbReference type="Proteomes" id="UP001431192">
    <property type="component" value="Unassembled WGS sequence"/>
</dbReference>
<feature type="region of interest" description="Disordered" evidence="1">
    <location>
        <begin position="313"/>
        <end position="332"/>
    </location>
</feature>
<organism evidence="3 4">
    <name type="scientific">Shewanella phaeophyticola</name>
    <dbReference type="NCBI Taxonomy" id="2978345"/>
    <lineage>
        <taxon>Bacteria</taxon>
        <taxon>Pseudomonadati</taxon>
        <taxon>Pseudomonadota</taxon>
        <taxon>Gammaproteobacteria</taxon>
        <taxon>Alteromonadales</taxon>
        <taxon>Shewanellaceae</taxon>
        <taxon>Shewanella</taxon>
    </lineage>
</organism>
<sequence length="332" mass="37449">MSNKLTRFCTLILCISPTLYVQAAASLQPTDSESTGQLSKKEAQVMTEKTAQLIPAVPLSEFEKAAILSPLTAHKANYKVFYGSIELGEASYSLPATNTGYYTYHFDSNVSLLLLSDKRQLTSEFTLENGKLVPFRYVHERTGTGSDYTEQTAFAKAQEFIHTIYKQDALKLPYQDRVFDPLMVQLQFRMDLAANTRPLDYKMVKEKEVDDYQFRVLGKEQVVLDSGTYDTVKVEVVRAAKKAKKRQTYFWMAPDLAYLPVRLSHFSKGSKQLDIQLATYQFDQPLPPMTPIVIDDPATDASTSIDELVAEAENDAQITESELDDIKQLAED</sequence>
<reference evidence="3" key="1">
    <citation type="submission" date="2022-09" db="EMBL/GenBank/DDBJ databases">
        <title>Shewanella sp. KJ10-1 sp.nov, isolated from marine algae.</title>
        <authorList>
            <person name="Butt M."/>
            <person name="Lee J.K."/>
            <person name="Kim J.M."/>
            <person name="Choi D.G."/>
        </authorList>
    </citation>
    <scope>NUCLEOTIDE SEQUENCE</scope>
    <source>
        <strain evidence="3">KJ10-1</strain>
    </source>
</reference>